<evidence type="ECO:0000313" key="9">
    <source>
        <dbReference type="Proteomes" id="UP001151760"/>
    </source>
</evidence>
<evidence type="ECO:0000256" key="7">
    <source>
        <dbReference type="SAM" id="MobiDB-lite"/>
    </source>
</evidence>
<feature type="region of interest" description="Disordered" evidence="7">
    <location>
        <begin position="1"/>
        <end position="21"/>
    </location>
</feature>
<evidence type="ECO:0000256" key="2">
    <source>
        <dbReference type="ARBA" id="ARBA00022692"/>
    </source>
</evidence>
<evidence type="ECO:0000256" key="5">
    <source>
        <dbReference type="ARBA" id="ARBA00023098"/>
    </source>
</evidence>
<comment type="subcellular location">
    <subcellularLocation>
        <location evidence="1">Endoplasmic reticulum membrane</location>
        <topology evidence="1">Multi-pass membrane protein</topology>
    </subcellularLocation>
</comment>
<gene>
    <name evidence="8" type="ORF">Tco_0704029</name>
</gene>
<reference evidence="8" key="2">
    <citation type="submission" date="2022-01" db="EMBL/GenBank/DDBJ databases">
        <authorList>
            <person name="Yamashiro T."/>
            <person name="Shiraishi A."/>
            <person name="Satake H."/>
            <person name="Nakayama K."/>
        </authorList>
    </citation>
    <scope>NUCLEOTIDE SEQUENCE</scope>
</reference>
<name>A0ABQ4Y0I3_9ASTR</name>
<dbReference type="InterPro" id="IPR009617">
    <property type="entry name" value="Seipin"/>
</dbReference>
<protein>
    <submittedName>
        <fullName evidence="8">Seipin-2-like protein isoform X1</fullName>
    </submittedName>
</protein>
<dbReference type="EMBL" id="BQNB010009988">
    <property type="protein sequence ID" value="GJS71188.1"/>
    <property type="molecule type" value="Genomic_DNA"/>
</dbReference>
<evidence type="ECO:0000256" key="4">
    <source>
        <dbReference type="ARBA" id="ARBA00022989"/>
    </source>
</evidence>
<keyword evidence="3" id="KW-0256">Endoplasmic reticulum</keyword>
<keyword evidence="5" id="KW-0443">Lipid metabolism</keyword>
<dbReference type="Proteomes" id="UP001151760">
    <property type="component" value="Unassembled WGS sequence"/>
</dbReference>
<accession>A0ABQ4Y0I3</accession>
<evidence type="ECO:0000256" key="3">
    <source>
        <dbReference type="ARBA" id="ARBA00022824"/>
    </source>
</evidence>
<sequence>MVMGRVVEEPMRGSVGQSGKSEIRGFGGMRVIPFGHELQATLSLTLPESDYNKNLGLFEVGVRLKNELNLKHLIQQAVWVTGSDDENDERKCNPSSVYD</sequence>
<evidence type="ECO:0000256" key="6">
    <source>
        <dbReference type="ARBA" id="ARBA00023136"/>
    </source>
</evidence>
<dbReference type="Pfam" id="PF06775">
    <property type="entry name" value="Seipin"/>
    <property type="match status" value="1"/>
</dbReference>
<keyword evidence="4" id="KW-1133">Transmembrane helix</keyword>
<keyword evidence="2" id="KW-0812">Transmembrane</keyword>
<evidence type="ECO:0000256" key="1">
    <source>
        <dbReference type="ARBA" id="ARBA00004477"/>
    </source>
</evidence>
<reference evidence="8" key="1">
    <citation type="journal article" date="2022" name="Int. J. Mol. Sci.">
        <title>Draft Genome of Tanacetum Coccineum: Genomic Comparison of Closely Related Tanacetum-Family Plants.</title>
        <authorList>
            <person name="Yamashiro T."/>
            <person name="Shiraishi A."/>
            <person name="Nakayama K."/>
            <person name="Satake H."/>
        </authorList>
    </citation>
    <scope>NUCLEOTIDE SEQUENCE</scope>
</reference>
<comment type="caution">
    <text evidence="8">The sequence shown here is derived from an EMBL/GenBank/DDBJ whole genome shotgun (WGS) entry which is preliminary data.</text>
</comment>
<keyword evidence="6" id="KW-0472">Membrane</keyword>
<evidence type="ECO:0000313" key="8">
    <source>
        <dbReference type="EMBL" id="GJS71188.1"/>
    </source>
</evidence>
<keyword evidence="9" id="KW-1185">Reference proteome</keyword>
<proteinExistence type="predicted"/>
<feature type="compositionally biased region" description="Basic and acidic residues" evidence="7">
    <location>
        <begin position="1"/>
        <end position="11"/>
    </location>
</feature>
<organism evidence="8 9">
    <name type="scientific">Tanacetum coccineum</name>
    <dbReference type="NCBI Taxonomy" id="301880"/>
    <lineage>
        <taxon>Eukaryota</taxon>
        <taxon>Viridiplantae</taxon>
        <taxon>Streptophyta</taxon>
        <taxon>Embryophyta</taxon>
        <taxon>Tracheophyta</taxon>
        <taxon>Spermatophyta</taxon>
        <taxon>Magnoliopsida</taxon>
        <taxon>eudicotyledons</taxon>
        <taxon>Gunneridae</taxon>
        <taxon>Pentapetalae</taxon>
        <taxon>asterids</taxon>
        <taxon>campanulids</taxon>
        <taxon>Asterales</taxon>
        <taxon>Asteraceae</taxon>
        <taxon>Asteroideae</taxon>
        <taxon>Anthemideae</taxon>
        <taxon>Anthemidinae</taxon>
        <taxon>Tanacetum</taxon>
    </lineage>
</organism>